<reference evidence="1" key="1">
    <citation type="submission" date="2020-08" db="EMBL/GenBank/DDBJ databases">
        <title>Genome public.</title>
        <authorList>
            <person name="Liu C."/>
            <person name="Sun Q."/>
        </authorList>
    </citation>
    <scope>NUCLEOTIDE SEQUENCE</scope>
    <source>
        <strain evidence="1">NSJ-15</strain>
    </source>
</reference>
<evidence type="ECO:0000313" key="2">
    <source>
        <dbReference type="Proteomes" id="UP000632659"/>
    </source>
</evidence>
<dbReference type="OrthoDB" id="1733209at2"/>
<dbReference type="SUPFAM" id="SSF56563">
    <property type="entry name" value="Major capsid protein gp5"/>
    <property type="match status" value="1"/>
</dbReference>
<accession>A0A8J6PB16</accession>
<dbReference type="RefSeq" id="WP_093988459.1">
    <property type="nucleotide sequence ID" value="NZ_FYDD01000003.1"/>
</dbReference>
<gene>
    <name evidence="1" type="ORF">H8702_02760</name>
</gene>
<comment type="caution">
    <text evidence="1">The sequence shown here is derived from an EMBL/GenBank/DDBJ whole genome shotgun (WGS) entry which is preliminary data.</text>
</comment>
<name>A0A8J6PB16_9FIRM</name>
<dbReference type="Pfam" id="PF25209">
    <property type="entry name" value="Phage_capsid_4"/>
    <property type="match status" value="1"/>
</dbReference>
<proteinExistence type="predicted"/>
<evidence type="ECO:0000313" key="1">
    <source>
        <dbReference type="EMBL" id="MBC8610043.1"/>
    </source>
</evidence>
<dbReference type="Proteomes" id="UP000632659">
    <property type="component" value="Unassembled WGS sequence"/>
</dbReference>
<protein>
    <submittedName>
        <fullName evidence="1">Phage major capsid protein</fullName>
    </submittedName>
</protein>
<organism evidence="1 2">
    <name type="scientific">Massiliimalia timonensis</name>
    <dbReference type="NCBI Taxonomy" id="1987501"/>
    <lineage>
        <taxon>Bacteria</taxon>
        <taxon>Bacillati</taxon>
        <taxon>Bacillota</taxon>
        <taxon>Clostridia</taxon>
        <taxon>Eubacteriales</taxon>
        <taxon>Oscillospiraceae</taxon>
        <taxon>Massiliimalia</taxon>
    </lineage>
</organism>
<sequence>MAYYDNIRLEKGMYAVSGKSFTKVLEEMDPSENYRGTQLEGLDAFERQLKRFDIKVSGGRSDMVEKFFSTATSSALFPEYVKRAVVSGLNDSNILEQIIAAKTYIDSLDYRSITSSRDDEELKPVAEGSTIPATTVKTQENLVKLYKRGRLLVASYEAIRFQRLDLFTVTLKQIGNRIARSQLEDAVNVLLNGDGNENPAKEVELAGESLTYQDLINLWGEFDEHEMNTMLVDTQAMMKLLALEELKDPATGLNFQGTGKLSTPMGANLYKSIAVPAGKLIALDKRSALEMVTVGDVGIEYDKLIDRQLERAAITATYGFAKIFPDAVRAMDLN</sequence>
<dbReference type="AlphaFoldDB" id="A0A8J6PB16"/>
<dbReference type="EMBL" id="JACRTL010000001">
    <property type="protein sequence ID" value="MBC8610043.1"/>
    <property type="molecule type" value="Genomic_DNA"/>
</dbReference>
<keyword evidence="2" id="KW-1185">Reference proteome</keyword>